<comment type="similarity">
    <text evidence="2">Belongs to the acyl-CoA dehydrogenase family.</text>
</comment>
<evidence type="ECO:0000256" key="2">
    <source>
        <dbReference type="ARBA" id="ARBA00009347"/>
    </source>
</evidence>
<dbReference type="InterPro" id="IPR013786">
    <property type="entry name" value="AcylCoA_DH/ox_N"/>
</dbReference>
<comment type="cofactor">
    <cofactor evidence="1">
        <name>FAD</name>
        <dbReference type="ChEBI" id="CHEBI:57692"/>
    </cofactor>
</comment>
<evidence type="ECO:0000259" key="8">
    <source>
        <dbReference type="Pfam" id="PF02771"/>
    </source>
</evidence>
<dbReference type="AlphaFoldDB" id="A0A0F9X8I7"/>
<dbReference type="Gene3D" id="1.20.140.10">
    <property type="entry name" value="Butyryl-CoA Dehydrogenase, subunit A, domain 3"/>
    <property type="match status" value="1"/>
</dbReference>
<feature type="domain" description="Acyl-CoA oxidase/dehydrogenase middle" evidence="7">
    <location>
        <begin position="161"/>
        <end position="270"/>
    </location>
</feature>
<evidence type="ECO:0008006" key="11">
    <source>
        <dbReference type="Google" id="ProtNLM"/>
    </source>
</evidence>
<dbReference type="InterPro" id="IPR052166">
    <property type="entry name" value="Diverse_Acyl-CoA_DH"/>
</dbReference>
<accession>A0A0F9X8I7</accession>
<feature type="domain" description="Acetyl-CoA dehydrogenase-like C-terminal" evidence="9">
    <location>
        <begin position="455"/>
        <end position="564"/>
    </location>
</feature>
<feature type="domain" description="Acyl-CoA dehydrogenase/oxidase C-terminal" evidence="6">
    <location>
        <begin position="281"/>
        <end position="443"/>
    </location>
</feature>
<dbReference type="EMBL" id="LAZR01000132">
    <property type="protein sequence ID" value="KKN87928.1"/>
    <property type="molecule type" value="Genomic_DNA"/>
</dbReference>
<dbReference type="Pfam" id="PF00441">
    <property type="entry name" value="Acyl-CoA_dh_1"/>
    <property type="match status" value="1"/>
</dbReference>
<dbReference type="InterPro" id="IPR036250">
    <property type="entry name" value="AcylCo_DH-like_C"/>
</dbReference>
<keyword evidence="5" id="KW-0560">Oxidoreductase</keyword>
<evidence type="ECO:0000256" key="5">
    <source>
        <dbReference type="ARBA" id="ARBA00023002"/>
    </source>
</evidence>
<evidence type="ECO:0000259" key="9">
    <source>
        <dbReference type="Pfam" id="PF12806"/>
    </source>
</evidence>
<dbReference type="InterPro" id="IPR037069">
    <property type="entry name" value="AcylCoA_DH/ox_N_sf"/>
</dbReference>
<dbReference type="Pfam" id="PF12806">
    <property type="entry name" value="Acyl-CoA_dh_C"/>
    <property type="match status" value="1"/>
</dbReference>
<evidence type="ECO:0000256" key="3">
    <source>
        <dbReference type="ARBA" id="ARBA00022630"/>
    </source>
</evidence>
<dbReference type="InterPro" id="IPR009100">
    <property type="entry name" value="AcylCoA_DH/oxidase_NM_dom_sf"/>
</dbReference>
<evidence type="ECO:0000313" key="10">
    <source>
        <dbReference type="EMBL" id="KKN87928.1"/>
    </source>
</evidence>
<dbReference type="Gene3D" id="1.10.540.10">
    <property type="entry name" value="Acyl-CoA dehydrogenase/oxidase, N-terminal domain"/>
    <property type="match status" value="1"/>
</dbReference>
<sequence length="571" mass="60737">MPYRAPVEDFAFLFDHVVGLDAVRQTERFEDASEDVTRAILEEAGKMTNDVLAPLQRAGDQTPAKLENGVVRTSPGFADGFKAVAEGGWIGMSADPEYGGMGLPMTLTTAVNEMMSGACLSLQLAPLMSQGQIEALEHHASDAIKELYLPKLISGEWTGTMNLTEPQAGSDVGALASKAEDNGDGTYAISGQKVYITWGDNDFGGNVCHLVLARLPSAPAGTKGISLFLVPKYLPNENGSLGNANTLNVVSLEHKLGIHGSPTCVMQYDKATGWLVGAEQGGMAAMFTMMNNARLGVGGQGIGIAEAAYQHALAYALDRKQGKTSRPDGTGTIVDHADVRRMLMTMKAETFAARAIALCCAKAIDMTNATGQAEWKARAAFLTPIAKAFGTDTGMAVAEMGVQVHGGMGFIEETGAAQYSRDVRVTAIYEGTNGIQAMDLVARKMMDGGEAANRLLDEIEADAEAARETFPNMADALWQASETLREATDWLTEQSNMDTRFAGAVPYLRAFARVLGAHLHLKAALADKGGAREKLARFYILRLLPEHVGLLAHAQAGEADLFALSVDELAA</sequence>
<evidence type="ECO:0000256" key="1">
    <source>
        <dbReference type="ARBA" id="ARBA00001974"/>
    </source>
</evidence>
<dbReference type="Gene3D" id="2.40.110.10">
    <property type="entry name" value="Butyryl-CoA Dehydrogenase, subunit A, domain 2"/>
    <property type="match status" value="1"/>
</dbReference>
<evidence type="ECO:0000259" key="7">
    <source>
        <dbReference type="Pfam" id="PF02770"/>
    </source>
</evidence>
<dbReference type="PANTHER" id="PTHR42803">
    <property type="entry name" value="ACYL-COA DEHYDROGENASE"/>
    <property type="match status" value="1"/>
</dbReference>
<feature type="domain" description="Acyl-CoA dehydrogenase/oxidase N-terminal" evidence="8">
    <location>
        <begin position="78"/>
        <end position="156"/>
    </location>
</feature>
<reference evidence="10" key="1">
    <citation type="journal article" date="2015" name="Nature">
        <title>Complex archaea that bridge the gap between prokaryotes and eukaryotes.</title>
        <authorList>
            <person name="Spang A."/>
            <person name="Saw J.H."/>
            <person name="Jorgensen S.L."/>
            <person name="Zaremba-Niedzwiedzka K."/>
            <person name="Martijn J."/>
            <person name="Lind A.E."/>
            <person name="van Eijk R."/>
            <person name="Schleper C."/>
            <person name="Guy L."/>
            <person name="Ettema T.J."/>
        </authorList>
    </citation>
    <scope>NUCLEOTIDE SEQUENCE</scope>
</reference>
<dbReference type="FunFam" id="2.40.110.10:FF:000031">
    <property type="entry name" value="Acyl-CoA dehydrogenase, putative"/>
    <property type="match status" value="1"/>
</dbReference>
<dbReference type="InterPro" id="IPR046373">
    <property type="entry name" value="Acyl-CoA_Oxase/DH_mid-dom_sf"/>
</dbReference>
<evidence type="ECO:0000256" key="4">
    <source>
        <dbReference type="ARBA" id="ARBA00022827"/>
    </source>
</evidence>
<dbReference type="GO" id="GO:0016627">
    <property type="term" value="F:oxidoreductase activity, acting on the CH-CH group of donors"/>
    <property type="evidence" value="ECO:0007669"/>
    <property type="project" value="InterPro"/>
</dbReference>
<dbReference type="GO" id="GO:0050660">
    <property type="term" value="F:flavin adenine dinucleotide binding"/>
    <property type="evidence" value="ECO:0007669"/>
    <property type="project" value="InterPro"/>
</dbReference>
<organism evidence="10">
    <name type="scientific">marine sediment metagenome</name>
    <dbReference type="NCBI Taxonomy" id="412755"/>
    <lineage>
        <taxon>unclassified sequences</taxon>
        <taxon>metagenomes</taxon>
        <taxon>ecological metagenomes</taxon>
    </lineage>
</organism>
<dbReference type="InterPro" id="IPR025878">
    <property type="entry name" value="Acyl-CoA_dh-like_C_dom"/>
</dbReference>
<comment type="caution">
    <text evidence="10">The sequence shown here is derived from an EMBL/GenBank/DDBJ whole genome shotgun (WGS) entry which is preliminary data.</text>
</comment>
<dbReference type="InterPro" id="IPR009075">
    <property type="entry name" value="AcylCo_DH/oxidase_C"/>
</dbReference>
<name>A0A0F9X8I7_9ZZZZ</name>
<dbReference type="PANTHER" id="PTHR42803:SF1">
    <property type="entry name" value="BROAD-SPECIFICITY LINEAR ACYL-COA DEHYDROGENASE FADE5"/>
    <property type="match status" value="1"/>
</dbReference>
<evidence type="ECO:0000259" key="6">
    <source>
        <dbReference type="Pfam" id="PF00441"/>
    </source>
</evidence>
<dbReference type="SUPFAM" id="SSF47203">
    <property type="entry name" value="Acyl-CoA dehydrogenase C-terminal domain-like"/>
    <property type="match status" value="1"/>
</dbReference>
<dbReference type="InterPro" id="IPR006091">
    <property type="entry name" value="Acyl-CoA_Oxase/DH_mid-dom"/>
</dbReference>
<gene>
    <name evidence="10" type="ORF">LCGC14_0252690</name>
</gene>
<dbReference type="SUPFAM" id="SSF56645">
    <property type="entry name" value="Acyl-CoA dehydrogenase NM domain-like"/>
    <property type="match status" value="1"/>
</dbReference>
<dbReference type="Pfam" id="PF02770">
    <property type="entry name" value="Acyl-CoA_dh_M"/>
    <property type="match status" value="1"/>
</dbReference>
<proteinExistence type="inferred from homology"/>
<keyword evidence="3" id="KW-0285">Flavoprotein</keyword>
<protein>
    <recommendedName>
        <fullName evidence="11">Acyl-CoA dehydrogenase</fullName>
    </recommendedName>
</protein>
<dbReference type="Pfam" id="PF02771">
    <property type="entry name" value="Acyl-CoA_dh_N"/>
    <property type="match status" value="1"/>
</dbReference>
<keyword evidence="4" id="KW-0274">FAD</keyword>